<dbReference type="InterPro" id="IPR012877">
    <property type="entry name" value="Dhs-27"/>
</dbReference>
<dbReference type="OrthoDB" id="411145at2759"/>
<evidence type="ECO:0000259" key="1">
    <source>
        <dbReference type="SMART" id="SM00587"/>
    </source>
</evidence>
<feature type="non-terminal residue" evidence="2">
    <location>
        <position position="169"/>
    </location>
</feature>
<dbReference type="InterPro" id="IPR015897">
    <property type="entry name" value="CHK_kinase-like"/>
</dbReference>
<dbReference type="Pfam" id="PF07914">
    <property type="entry name" value="DUF1679"/>
    <property type="match status" value="1"/>
</dbReference>
<dbReference type="PANTHER" id="PTHR23020">
    <property type="entry name" value="UNCHARACTERIZED NUCLEAR HORMONE RECEPTOR-RELATED"/>
    <property type="match status" value="1"/>
</dbReference>
<evidence type="ECO:0000313" key="3">
    <source>
        <dbReference type="Proteomes" id="UP000053660"/>
    </source>
</evidence>
<name>A0A0B1SIW9_OESDE</name>
<dbReference type="InterPro" id="IPR052961">
    <property type="entry name" value="Oxido-Kinase-like_Enzymes"/>
</dbReference>
<sequence length="169" mass="19052">MDGCSTLPVYENLSVEQIKSVLKFYAGIQGGCRDIPDDVRQQMDSNIFGILSGTTLSLENLTQRFKRLSIWAPEMASTLDDVINLLPKILDNNIIKRLHHSCRKLFSDVLSFKPLLVHGDLYSCNILWRDGKAEAIIDFQMSHFGNPAEDLLRLFCIGLSPADRGMYTT</sequence>
<dbReference type="EMBL" id="KN573324">
    <property type="protein sequence ID" value="KHJ83472.1"/>
    <property type="molecule type" value="Genomic_DNA"/>
</dbReference>
<protein>
    <recommendedName>
        <fullName evidence="1">CHK kinase-like domain-containing protein</fullName>
    </recommendedName>
</protein>
<keyword evidence="3" id="KW-1185">Reference proteome</keyword>
<dbReference type="AlphaFoldDB" id="A0A0B1SIW9"/>
<feature type="domain" description="CHK kinase-like" evidence="1">
    <location>
        <begin position="38"/>
        <end position="166"/>
    </location>
</feature>
<accession>A0A0B1SIW9</accession>
<evidence type="ECO:0000313" key="2">
    <source>
        <dbReference type="EMBL" id="KHJ83472.1"/>
    </source>
</evidence>
<organism evidence="2 3">
    <name type="scientific">Oesophagostomum dentatum</name>
    <name type="common">Nodular worm</name>
    <dbReference type="NCBI Taxonomy" id="61180"/>
    <lineage>
        <taxon>Eukaryota</taxon>
        <taxon>Metazoa</taxon>
        <taxon>Ecdysozoa</taxon>
        <taxon>Nematoda</taxon>
        <taxon>Chromadorea</taxon>
        <taxon>Rhabditida</taxon>
        <taxon>Rhabditina</taxon>
        <taxon>Rhabditomorpha</taxon>
        <taxon>Strongyloidea</taxon>
        <taxon>Strongylidae</taxon>
        <taxon>Oesophagostomum</taxon>
    </lineage>
</organism>
<proteinExistence type="predicted"/>
<gene>
    <name evidence="2" type="ORF">OESDEN_16830</name>
</gene>
<dbReference type="PANTHER" id="PTHR23020:SF8">
    <property type="entry name" value="CHK KINASE-LIKE DOMAIN-CONTAINING PROTEIN"/>
    <property type="match status" value="1"/>
</dbReference>
<dbReference type="Gene3D" id="3.90.1200.10">
    <property type="match status" value="1"/>
</dbReference>
<reference evidence="2 3" key="1">
    <citation type="submission" date="2014-03" db="EMBL/GenBank/DDBJ databases">
        <title>Draft genome of the hookworm Oesophagostomum dentatum.</title>
        <authorList>
            <person name="Mitreva M."/>
        </authorList>
    </citation>
    <scope>NUCLEOTIDE SEQUENCE [LARGE SCALE GENOMIC DNA]</scope>
    <source>
        <strain evidence="2 3">OD-Hann</strain>
    </source>
</reference>
<dbReference type="SUPFAM" id="SSF56112">
    <property type="entry name" value="Protein kinase-like (PK-like)"/>
    <property type="match status" value="1"/>
</dbReference>
<dbReference type="SMART" id="SM00587">
    <property type="entry name" value="CHK"/>
    <property type="match status" value="1"/>
</dbReference>
<dbReference type="Proteomes" id="UP000053660">
    <property type="component" value="Unassembled WGS sequence"/>
</dbReference>
<dbReference type="InterPro" id="IPR011009">
    <property type="entry name" value="Kinase-like_dom_sf"/>
</dbReference>